<organism evidence="1 2">
    <name type="scientific">Pseudomonas syringae pv. japonica str. M301072</name>
    <dbReference type="NCBI Taxonomy" id="629262"/>
    <lineage>
        <taxon>Bacteria</taxon>
        <taxon>Pseudomonadati</taxon>
        <taxon>Pseudomonadota</taxon>
        <taxon>Gammaproteobacteria</taxon>
        <taxon>Pseudomonadales</taxon>
        <taxon>Pseudomonadaceae</taxon>
        <taxon>Pseudomonas</taxon>
        <taxon>Pseudomonas syringae</taxon>
    </lineage>
</organism>
<gene>
    <name evidence="1" type="ORF">PSYJA_27034</name>
</gene>
<accession>F3FQC3</accession>
<sequence length="67" mass="7816">MQLTLLVKKLHAFNITARKSKTRICPQFEKIMNAALIRIGMDFTQSIENQRYRLINRVPPYVLTQPG</sequence>
<evidence type="ECO:0000313" key="1">
    <source>
        <dbReference type="EMBL" id="EGH32415.1"/>
    </source>
</evidence>
<protein>
    <submittedName>
        <fullName evidence="1">Uncharacterized protein</fullName>
    </submittedName>
</protein>
<comment type="caution">
    <text evidence="1">The sequence shown here is derived from an EMBL/GenBank/DDBJ whole genome shotgun (WGS) entry which is preliminary data.</text>
</comment>
<dbReference type="PATRIC" id="fig|629262.5.peg.4499"/>
<reference evidence="1 2" key="1">
    <citation type="journal article" date="2011" name="PLoS Pathog.">
        <title>Dynamic evolution of pathogenicity revealed by sequencing and comparative genomics of 19 Pseudomonas syringae isolates.</title>
        <authorList>
            <person name="Baltrus D.A."/>
            <person name="Nishimura M.T."/>
            <person name="Romanchuk A."/>
            <person name="Chang J.H."/>
            <person name="Mukhtar M.S."/>
            <person name="Cherkis K."/>
            <person name="Roach J."/>
            <person name="Grant S.R."/>
            <person name="Jones C.D."/>
            <person name="Dangl J.L."/>
        </authorList>
    </citation>
    <scope>NUCLEOTIDE SEQUENCE [LARGE SCALE GENOMIC DNA]</scope>
    <source>
        <strain evidence="2">M301072PT</strain>
    </source>
</reference>
<proteinExistence type="predicted"/>
<dbReference type="EMBL" id="AEAH01001227">
    <property type="protein sequence ID" value="EGH32415.1"/>
    <property type="molecule type" value="Genomic_DNA"/>
</dbReference>
<dbReference type="HOGENOM" id="CLU_2809238_0_0_6"/>
<dbReference type="Proteomes" id="UP000004471">
    <property type="component" value="Unassembled WGS sequence"/>
</dbReference>
<name>F3FQC3_PSESX</name>
<evidence type="ECO:0000313" key="2">
    <source>
        <dbReference type="Proteomes" id="UP000004471"/>
    </source>
</evidence>
<dbReference type="AlphaFoldDB" id="F3FQC3"/>